<evidence type="ECO:0008006" key="4">
    <source>
        <dbReference type="Google" id="ProtNLM"/>
    </source>
</evidence>
<feature type="chain" id="PRO_5045250464" description="Porin" evidence="1">
    <location>
        <begin position="25"/>
        <end position="559"/>
    </location>
</feature>
<sequence length="559" mass="62219">MNRQSHRWVLALALAAVLAGPAVAQTATPSQADTTPNTTVHLIRLLVEQGVITAQQAQALMEQARREAVAAEQRAEPEIREGDVRVPYIPETVRDEIRAEVKDEVMAQAKEENWAAPNTLPDWASRITLFGDVRVRNESRFYSGDNSVEIFDFNEFNDENYDLRGLTQPPLLNTRESRENRLRVRARFGLQAALTDTWSAGLRIATGSSDSPVSTNQTLGGGLSKKDIWLDRARITWAPGVWNITAGRAENPFVSSDLLYDGDLNFDGVSASWGDVTFSENGAFFGTLGAFPLSYTSDDFPSRDFDKKGSDDKWLLGTQIGADWRFNEDNRFLVALSYYDFHNLRGERSSECVLYYGDNTCDTDDSAPAFMQKGNTLFLLRDIALNPADEAGTAMPQLVGLASEFELFDLNLRWDTPFIGGYKLRLAGNYVYNNGYSEEEMFRNAEGQVINNFDQNGELKSGRDAWMVHAAFGPSLDLERVGDWKVFAGYKHIKPDALPDAFNDSAFHLGGTNAKGYYLGGAYAFTDGVFAQGRWLSTDEVYGPPLAIDVLQIELNARF</sequence>
<proteinExistence type="predicted"/>
<dbReference type="Proteomes" id="UP000644441">
    <property type="component" value="Unassembled WGS sequence"/>
</dbReference>
<comment type="caution">
    <text evidence="2">The sequence shown here is derived from an EMBL/GenBank/DDBJ whole genome shotgun (WGS) entry which is preliminary data.</text>
</comment>
<evidence type="ECO:0000256" key="1">
    <source>
        <dbReference type="SAM" id="SignalP"/>
    </source>
</evidence>
<dbReference type="Pfam" id="PF16930">
    <property type="entry name" value="Porin_5"/>
    <property type="match status" value="1"/>
</dbReference>
<accession>A0ABS0ACE3</accession>
<dbReference type="SUPFAM" id="SSF56935">
    <property type="entry name" value="Porins"/>
    <property type="match status" value="1"/>
</dbReference>
<name>A0ABS0ACE3_9GAMM</name>
<dbReference type="EMBL" id="ARXR01000002">
    <property type="protein sequence ID" value="MBF5051806.1"/>
    <property type="molecule type" value="Genomic_DNA"/>
</dbReference>
<keyword evidence="1" id="KW-0732">Signal</keyword>
<protein>
    <recommendedName>
        <fullName evidence="4">Porin</fullName>
    </recommendedName>
</protein>
<dbReference type="InterPro" id="IPR032638">
    <property type="entry name" value="Porin_5"/>
</dbReference>
<gene>
    <name evidence="2" type="ORF">ISO4_00408</name>
</gene>
<evidence type="ECO:0000313" key="3">
    <source>
        <dbReference type="Proteomes" id="UP000644441"/>
    </source>
</evidence>
<keyword evidence="3" id="KW-1185">Reference proteome</keyword>
<reference evidence="2 3" key="1">
    <citation type="submission" date="2012-09" db="EMBL/GenBank/DDBJ databases">
        <title>Genome Sequence of alkane-degrading Bacterium Alcanivorax venustensis ISO4.</title>
        <authorList>
            <person name="Lai Q."/>
            <person name="Shao Z."/>
        </authorList>
    </citation>
    <scope>NUCLEOTIDE SEQUENCE [LARGE SCALE GENOMIC DNA]</scope>
    <source>
        <strain evidence="2 3">ISO4</strain>
    </source>
</reference>
<organism evidence="2 3">
    <name type="scientific">Alloalcanivorax venustensis ISO4</name>
    <dbReference type="NCBI Taxonomy" id="1177184"/>
    <lineage>
        <taxon>Bacteria</taxon>
        <taxon>Pseudomonadati</taxon>
        <taxon>Pseudomonadota</taxon>
        <taxon>Gammaproteobacteria</taxon>
        <taxon>Oceanospirillales</taxon>
        <taxon>Alcanivoracaceae</taxon>
        <taxon>Alloalcanivorax</taxon>
    </lineage>
</organism>
<feature type="signal peptide" evidence="1">
    <location>
        <begin position="1"/>
        <end position="24"/>
    </location>
</feature>
<evidence type="ECO:0000313" key="2">
    <source>
        <dbReference type="EMBL" id="MBF5051806.1"/>
    </source>
</evidence>
<dbReference type="RefSeq" id="WP_194854981.1">
    <property type="nucleotide sequence ID" value="NZ_ARXR01000002.1"/>
</dbReference>